<dbReference type="FunFam" id="3.40.50.300:FF:000006">
    <property type="entry name" value="DNA-binding transcriptional regulator NtrC"/>
    <property type="match status" value="1"/>
</dbReference>
<dbReference type="SUPFAM" id="SSF52540">
    <property type="entry name" value="P-loop containing nucleoside triphosphate hydrolases"/>
    <property type="match status" value="1"/>
</dbReference>
<sequence>MNNPRILIADDDEHILTTLRLMLKVNGFEIITAGTPEQTLASAISAEPDVALIDLNYQLDTTSGQEGFSLITQLQHQVPELPIVVMTGWGTIDIAVQAMKSGAADFIEKPWDNQQLLHVLHTQLRLRRSLTGQARLKRQNQLLQQQLTPDTGDDLIAASPAMMSLLDTLNAIADSDASLLLTGENGTGKSQLAHYIHRHSARREQAFVAVDMSTIPESLFESEMFGHVKGAFTDAKQQRPGRFELADQGTLLLDEIGNTPVSQQSKLLRVLESRQFEKVGSSKTQQVDVRVIAATNADLQQMIGQQTFRQDLFYRLNTFEIRIPALRERPEDILPLASHFIRRFARKYQRDIMPDALSAELLCQLQNYAWPGNIRELSHVIERMVLLCRKNHLDSALLQQVLPGQPTHHQPVAQSNQPVTKSEPLVTAEASPDAGLLQTGTLDEIEQQILRQRLDDYQGQATPAAASLGLSRSAFYRRLAKSK</sequence>
<dbReference type="AlphaFoldDB" id="A0A1M7YWW1"/>
<keyword evidence="9" id="KW-1185">Reference proteome</keyword>
<evidence type="ECO:0000256" key="4">
    <source>
        <dbReference type="ARBA" id="ARBA00023163"/>
    </source>
</evidence>
<evidence type="ECO:0000256" key="1">
    <source>
        <dbReference type="ARBA" id="ARBA00022741"/>
    </source>
</evidence>
<dbReference type="SMART" id="SM00448">
    <property type="entry name" value="REC"/>
    <property type="match status" value="1"/>
</dbReference>
<name>A0A1M7YWW1_9VIBR</name>
<dbReference type="Pfam" id="PF00158">
    <property type="entry name" value="Sigma54_activat"/>
    <property type="match status" value="1"/>
</dbReference>
<dbReference type="GO" id="GO:0000160">
    <property type="term" value="P:phosphorelay signal transduction system"/>
    <property type="evidence" value="ECO:0007669"/>
    <property type="project" value="InterPro"/>
</dbReference>
<feature type="domain" description="Sigma-54 factor interaction" evidence="6">
    <location>
        <begin position="155"/>
        <end position="386"/>
    </location>
</feature>
<dbReference type="GO" id="GO:0005524">
    <property type="term" value="F:ATP binding"/>
    <property type="evidence" value="ECO:0007669"/>
    <property type="project" value="UniProtKB-KW"/>
</dbReference>
<dbReference type="GO" id="GO:0043565">
    <property type="term" value="F:sequence-specific DNA binding"/>
    <property type="evidence" value="ECO:0007669"/>
    <property type="project" value="InterPro"/>
</dbReference>
<organism evidence="8 9">
    <name type="scientific">Vibrio quintilis</name>
    <dbReference type="NCBI Taxonomy" id="1117707"/>
    <lineage>
        <taxon>Bacteria</taxon>
        <taxon>Pseudomonadati</taxon>
        <taxon>Pseudomonadota</taxon>
        <taxon>Gammaproteobacteria</taxon>
        <taxon>Vibrionales</taxon>
        <taxon>Vibrionaceae</taxon>
        <taxon>Vibrio</taxon>
    </lineage>
</organism>
<dbReference type="PANTHER" id="PTHR32071:SF113">
    <property type="entry name" value="ALGINATE BIOSYNTHESIS TRANSCRIPTIONAL REGULATORY PROTEIN ALGB"/>
    <property type="match status" value="1"/>
</dbReference>
<dbReference type="Gene3D" id="3.40.50.2300">
    <property type="match status" value="1"/>
</dbReference>
<evidence type="ECO:0000313" key="9">
    <source>
        <dbReference type="Proteomes" id="UP000184600"/>
    </source>
</evidence>
<dbReference type="InterPro" id="IPR009057">
    <property type="entry name" value="Homeodomain-like_sf"/>
</dbReference>
<keyword evidence="1" id="KW-0547">Nucleotide-binding</keyword>
<dbReference type="RefSeq" id="WP_073583459.1">
    <property type="nucleotide sequence ID" value="NZ_AP024898.1"/>
</dbReference>
<accession>A0A1M7YWW1</accession>
<reference evidence="9" key="1">
    <citation type="submission" date="2016-12" db="EMBL/GenBank/DDBJ databases">
        <authorList>
            <person name="Rodrigo-Torres L."/>
            <person name="Arahal R.D."/>
            <person name="Lucena T."/>
        </authorList>
    </citation>
    <scope>NUCLEOTIDE SEQUENCE [LARGE SCALE GENOMIC DNA]</scope>
</reference>
<dbReference type="Pfam" id="PF00072">
    <property type="entry name" value="Response_reg"/>
    <property type="match status" value="1"/>
</dbReference>
<dbReference type="EMBL" id="FRFG01000031">
    <property type="protein sequence ID" value="SHO56986.1"/>
    <property type="molecule type" value="Genomic_DNA"/>
</dbReference>
<dbReference type="SMART" id="SM00382">
    <property type="entry name" value="AAA"/>
    <property type="match status" value="1"/>
</dbReference>
<keyword evidence="2" id="KW-0067">ATP-binding</keyword>
<evidence type="ECO:0000256" key="2">
    <source>
        <dbReference type="ARBA" id="ARBA00022840"/>
    </source>
</evidence>
<dbReference type="Pfam" id="PF25601">
    <property type="entry name" value="AAA_lid_14"/>
    <property type="match status" value="1"/>
</dbReference>
<dbReference type="SUPFAM" id="SSF52172">
    <property type="entry name" value="CheY-like"/>
    <property type="match status" value="1"/>
</dbReference>
<evidence type="ECO:0000259" key="7">
    <source>
        <dbReference type="PROSITE" id="PS50110"/>
    </source>
</evidence>
<dbReference type="Gene3D" id="1.10.10.60">
    <property type="entry name" value="Homeodomain-like"/>
    <property type="match status" value="1"/>
</dbReference>
<dbReference type="InterPro" id="IPR058031">
    <property type="entry name" value="AAA_lid_NorR"/>
</dbReference>
<dbReference type="Gene3D" id="3.40.50.300">
    <property type="entry name" value="P-loop containing nucleotide triphosphate hydrolases"/>
    <property type="match status" value="1"/>
</dbReference>
<dbReference type="InterPro" id="IPR002078">
    <property type="entry name" value="Sigma_54_int"/>
</dbReference>
<dbReference type="PANTHER" id="PTHR32071">
    <property type="entry name" value="TRANSCRIPTIONAL REGULATORY PROTEIN"/>
    <property type="match status" value="1"/>
</dbReference>
<feature type="domain" description="Response regulatory" evidence="7">
    <location>
        <begin position="5"/>
        <end position="124"/>
    </location>
</feature>
<evidence type="ECO:0000259" key="6">
    <source>
        <dbReference type="PROSITE" id="PS50045"/>
    </source>
</evidence>
<dbReference type="GO" id="GO:0006355">
    <property type="term" value="P:regulation of DNA-templated transcription"/>
    <property type="evidence" value="ECO:0007669"/>
    <property type="project" value="InterPro"/>
</dbReference>
<dbReference type="Pfam" id="PF02954">
    <property type="entry name" value="HTH_8"/>
    <property type="match status" value="1"/>
</dbReference>
<keyword evidence="5" id="KW-0597">Phosphoprotein</keyword>
<dbReference type="Proteomes" id="UP000184600">
    <property type="component" value="Unassembled WGS sequence"/>
</dbReference>
<dbReference type="InterPro" id="IPR025944">
    <property type="entry name" value="Sigma_54_int_dom_CS"/>
</dbReference>
<evidence type="ECO:0000256" key="3">
    <source>
        <dbReference type="ARBA" id="ARBA00023015"/>
    </source>
</evidence>
<dbReference type="InterPro" id="IPR002197">
    <property type="entry name" value="HTH_Fis"/>
</dbReference>
<evidence type="ECO:0000256" key="5">
    <source>
        <dbReference type="PROSITE-ProRule" id="PRU00169"/>
    </source>
</evidence>
<keyword evidence="3" id="KW-0805">Transcription regulation</keyword>
<dbReference type="SUPFAM" id="SSF46689">
    <property type="entry name" value="Homeodomain-like"/>
    <property type="match status" value="1"/>
</dbReference>
<dbReference type="STRING" id="1117707.VQ7734_02755"/>
<proteinExistence type="predicted"/>
<dbReference type="InterPro" id="IPR001789">
    <property type="entry name" value="Sig_transdc_resp-reg_receiver"/>
</dbReference>
<keyword evidence="4" id="KW-0804">Transcription</keyword>
<dbReference type="PROSITE" id="PS50045">
    <property type="entry name" value="SIGMA54_INTERACT_4"/>
    <property type="match status" value="1"/>
</dbReference>
<evidence type="ECO:0000313" key="8">
    <source>
        <dbReference type="EMBL" id="SHO56986.1"/>
    </source>
</evidence>
<dbReference type="PROSITE" id="PS00688">
    <property type="entry name" value="SIGMA54_INTERACT_3"/>
    <property type="match status" value="1"/>
</dbReference>
<dbReference type="CDD" id="cd00009">
    <property type="entry name" value="AAA"/>
    <property type="match status" value="1"/>
</dbReference>
<gene>
    <name evidence="8" type="primary">algB</name>
    <name evidence="8" type="ORF">VQ7734_02755</name>
</gene>
<feature type="modified residue" description="4-aspartylphosphate" evidence="5">
    <location>
        <position position="54"/>
    </location>
</feature>
<dbReference type="InterPro" id="IPR011006">
    <property type="entry name" value="CheY-like_superfamily"/>
</dbReference>
<dbReference type="OrthoDB" id="9804019at2"/>
<dbReference type="InterPro" id="IPR027417">
    <property type="entry name" value="P-loop_NTPase"/>
</dbReference>
<dbReference type="PROSITE" id="PS50110">
    <property type="entry name" value="RESPONSE_REGULATORY"/>
    <property type="match status" value="1"/>
</dbReference>
<dbReference type="Gene3D" id="1.10.8.60">
    <property type="match status" value="1"/>
</dbReference>
<dbReference type="InterPro" id="IPR003593">
    <property type="entry name" value="AAA+_ATPase"/>
</dbReference>
<protein>
    <submittedName>
        <fullName evidence="8">Alginate biosynthesis transcriptional regulatory protein AlgB</fullName>
    </submittedName>
</protein>